<keyword evidence="3" id="KW-1185">Reference proteome</keyword>
<evidence type="ECO:0000313" key="3">
    <source>
        <dbReference type="Proteomes" id="UP000546536"/>
    </source>
</evidence>
<feature type="transmembrane region" description="Helical" evidence="1">
    <location>
        <begin position="67"/>
        <end position="88"/>
    </location>
</feature>
<dbReference type="Proteomes" id="UP000546536">
    <property type="component" value="Unassembled WGS sequence"/>
</dbReference>
<organism evidence="2 3">
    <name type="scientific">Acinetobacter terrae</name>
    <dbReference type="NCBI Taxonomy" id="2731247"/>
    <lineage>
        <taxon>Bacteria</taxon>
        <taxon>Pseudomonadati</taxon>
        <taxon>Pseudomonadota</taxon>
        <taxon>Gammaproteobacteria</taxon>
        <taxon>Moraxellales</taxon>
        <taxon>Moraxellaceae</taxon>
        <taxon>Acinetobacter</taxon>
        <taxon>Acinetobacter Taxon 24</taxon>
    </lineage>
</organism>
<sequence>MFCYALKAFDFLKVQYPNSGDNLSSLLYILPCTLAIVFCSIFALIDFNSAEGVNIFNHNAFDNISTFVQILPGFYIGSLAAIASYNYAPMDNVMSLPAPFLREPVAGGLRESKLSRRRYLTLLFGYLSAISILSAVFIFIVRLVYSVDIFAVSAVIYNSIYYVVALIFFFVFWQMIMVTLFGIYYLADRMHRP</sequence>
<name>A0ABX1UXU1_9GAMM</name>
<evidence type="ECO:0000256" key="1">
    <source>
        <dbReference type="SAM" id="Phobius"/>
    </source>
</evidence>
<protein>
    <submittedName>
        <fullName evidence="2">Uncharacterized protein</fullName>
    </submittedName>
</protein>
<dbReference type="RefSeq" id="WP_171543480.1">
    <property type="nucleotide sequence ID" value="NZ_JABERG010000001.1"/>
</dbReference>
<comment type="caution">
    <text evidence="2">The sequence shown here is derived from an EMBL/GenBank/DDBJ whole genome shotgun (WGS) entry which is preliminary data.</text>
</comment>
<accession>A0ABX1UXU1</accession>
<dbReference type="EMBL" id="JABERG010000001">
    <property type="protein sequence ID" value="NNH86216.1"/>
    <property type="molecule type" value="Genomic_DNA"/>
</dbReference>
<keyword evidence="1" id="KW-0812">Transmembrane</keyword>
<evidence type="ECO:0000313" key="2">
    <source>
        <dbReference type="EMBL" id="NNH86216.1"/>
    </source>
</evidence>
<proteinExistence type="predicted"/>
<keyword evidence="1" id="KW-0472">Membrane</keyword>
<reference evidence="2 3" key="1">
    <citation type="submission" date="2020-04" db="EMBL/GenBank/DDBJ databases">
        <title>Acinetobacter Taxon 24.</title>
        <authorList>
            <person name="Nemec A."/>
            <person name="Radolfova-Krizova L."/>
            <person name="Higgins P.G."/>
            <person name="Spanelova P."/>
        </authorList>
    </citation>
    <scope>NUCLEOTIDE SEQUENCE [LARGE SCALE GENOMIC DNA]</scope>
    <source>
        <strain evidence="2 3">ANC 4279</strain>
    </source>
</reference>
<feature type="transmembrane region" description="Helical" evidence="1">
    <location>
        <begin position="26"/>
        <end position="47"/>
    </location>
</feature>
<keyword evidence="1" id="KW-1133">Transmembrane helix</keyword>
<feature type="transmembrane region" description="Helical" evidence="1">
    <location>
        <begin position="119"/>
        <end position="140"/>
    </location>
</feature>
<feature type="transmembrane region" description="Helical" evidence="1">
    <location>
        <begin position="160"/>
        <end position="187"/>
    </location>
</feature>
<gene>
    <name evidence="2" type="ORF">HLH13_00510</name>
</gene>